<proteinExistence type="predicted"/>
<feature type="coiled-coil region" evidence="1">
    <location>
        <begin position="168"/>
        <end position="195"/>
    </location>
</feature>
<reference evidence="2" key="1">
    <citation type="submission" date="2024-01" db="EMBL/GenBank/DDBJ databases">
        <title>Complete genome sequence of Mycoplasma gateae strain 3700.</title>
        <authorList>
            <person name="Spergser J."/>
        </authorList>
    </citation>
    <scope>NUCLEOTIDE SEQUENCE [LARGE SCALE GENOMIC DNA]</scope>
    <source>
        <strain evidence="2">3700</strain>
    </source>
</reference>
<dbReference type="EMBL" id="CP143578">
    <property type="protein sequence ID" value="WVN21157.1"/>
    <property type="molecule type" value="Genomic_DNA"/>
</dbReference>
<evidence type="ECO:0000313" key="3">
    <source>
        <dbReference type="Proteomes" id="UP001431935"/>
    </source>
</evidence>
<gene>
    <name evidence="2" type="ORF">V2E26_01945</name>
</gene>
<dbReference type="RefSeq" id="WP_330463190.1">
    <property type="nucleotide sequence ID" value="NZ_CP143578.1"/>
</dbReference>
<organism evidence="2 3">
    <name type="scientific">Metamycoplasma gateae</name>
    <dbReference type="NCBI Taxonomy" id="35769"/>
    <lineage>
        <taxon>Bacteria</taxon>
        <taxon>Bacillati</taxon>
        <taxon>Mycoplasmatota</taxon>
        <taxon>Mycoplasmoidales</taxon>
        <taxon>Metamycoplasmataceae</taxon>
        <taxon>Metamycoplasma</taxon>
    </lineage>
</organism>
<accession>A0ABZ2AK43</accession>
<evidence type="ECO:0000256" key="1">
    <source>
        <dbReference type="SAM" id="Coils"/>
    </source>
</evidence>
<keyword evidence="3" id="KW-1185">Reference proteome</keyword>
<protein>
    <submittedName>
        <fullName evidence="2">Uncharacterized protein</fullName>
    </submittedName>
</protein>
<keyword evidence="1" id="KW-0175">Coiled coil</keyword>
<name>A0ABZ2AK43_9BACT</name>
<dbReference type="Proteomes" id="UP001431935">
    <property type="component" value="Chromosome"/>
</dbReference>
<evidence type="ECO:0000313" key="2">
    <source>
        <dbReference type="EMBL" id="WVN21157.1"/>
    </source>
</evidence>
<sequence>MDKNKIINWLDISLENYNNYSNISNNFFIPAKLKRFYNEENEEEIAQCFVNVVCSIFSQIDLIVGLRVSWAFENTSTKEDFSRLISEFRKNNLKKAIYEEINFRLLSNSFPEFNNRQDLISNNINRIGLGKDYSTIESLLSPLAAGYIISSAWNKIELESRASNISYFDFLDKNVKKLNDQVLELKTKISKIDEKTINNNNLDQIQETLMNTVQSAANKSENDLQILKTNTEEQFSEQAEVIVQLGRDVTLQSEKITNNINKIRTLETTTENKADKNNVYSKSEIDTRLRTVTTSQTINNGNAKSPNDCRKIGIFAGNFLATGSPNSTATRGTIINLTTKHDSQGTFLQFFISENEKIFMRTYINNSYTSWQQLGLMNFDGRVLKIKL</sequence>